<dbReference type="GO" id="GO:0004803">
    <property type="term" value="F:transposase activity"/>
    <property type="evidence" value="ECO:0007669"/>
    <property type="project" value="InterPro"/>
</dbReference>
<dbReference type="InterPro" id="IPR009057">
    <property type="entry name" value="Homeodomain-like_sf"/>
</dbReference>
<organism evidence="5 6">
    <name type="scientific">Cylindrospermopsis curvispora GIHE-G1</name>
    <dbReference type="NCBI Taxonomy" id="2666332"/>
    <lineage>
        <taxon>Bacteria</taxon>
        <taxon>Bacillati</taxon>
        <taxon>Cyanobacteriota</taxon>
        <taxon>Cyanophyceae</taxon>
        <taxon>Nostocales</taxon>
        <taxon>Aphanizomenonaceae</taxon>
        <taxon>Cylindrospermopsis</taxon>
    </lineage>
</organism>
<dbReference type="InterPro" id="IPR051354">
    <property type="entry name" value="Transposase_27_IS1"/>
</dbReference>
<dbReference type="AlphaFoldDB" id="A0A7H0F0M2"/>
<evidence type="ECO:0000313" key="5">
    <source>
        <dbReference type="EMBL" id="QNP29588.1"/>
    </source>
</evidence>
<dbReference type="NCBIfam" id="NF033558">
    <property type="entry name" value="transpos_IS1"/>
    <property type="match status" value="1"/>
</dbReference>
<dbReference type="EMBL" id="CP060822">
    <property type="protein sequence ID" value="QNP29588.1"/>
    <property type="molecule type" value="Genomic_DNA"/>
</dbReference>
<evidence type="ECO:0000256" key="1">
    <source>
        <dbReference type="ARBA" id="ARBA00004091"/>
    </source>
</evidence>
<dbReference type="Pfam" id="PF03400">
    <property type="entry name" value="DDE_Tnp_IS1"/>
    <property type="match status" value="1"/>
</dbReference>
<dbReference type="PANTHER" id="PTHR33293:SF1">
    <property type="entry name" value="INSERTION ELEMENT IS1 1 PROTEIN INSB-RELATED"/>
    <property type="match status" value="1"/>
</dbReference>
<evidence type="ECO:0000256" key="2">
    <source>
        <dbReference type="ARBA" id="ARBA00008841"/>
    </source>
</evidence>
<sequence>MHCPNCGSSKIRKNGKRRGKQNHICVDCGRQFIDVYSPPKGYSEEVKQSCLRSYVNGMGFRAIERDKGVHHTTIIYWLKQIGSILPDAPPVEETPLVGELDELETFVGSKKNKIWLWTAVNHFRKNILAWVVGDHSSQAFQPLWDIVKLWQCFFYVTDGWRVYPSFIQPEDHIVSKTYMTRVEGENTRLRHYLARLHRKTLCYSKSVDMLRYSIKLLLHYLKYEVIPAFS</sequence>
<keyword evidence="4" id="KW-0233">DNA recombination</keyword>
<dbReference type="GeneID" id="92782000"/>
<comment type="similarity">
    <text evidence="2">Belongs to the transposase 27 family.</text>
</comment>
<dbReference type="GO" id="GO:0006313">
    <property type="term" value="P:DNA transposition"/>
    <property type="evidence" value="ECO:0007669"/>
    <property type="project" value="InterPro"/>
</dbReference>
<comment type="function">
    <text evidence="1">Absolutely required for transposition of IS1.</text>
</comment>
<reference evidence="5 6" key="1">
    <citation type="submission" date="2020-08" db="EMBL/GenBank/DDBJ databases">
        <title>Complete genome sequence of Raphidiopsis curvispora isolated from drinking water reservoir in South Korea.</title>
        <authorList>
            <person name="Jeong J."/>
        </authorList>
    </citation>
    <scope>NUCLEOTIDE SEQUENCE [LARGE SCALE GENOMIC DNA]</scope>
    <source>
        <strain evidence="5 6">GIHE-G1</strain>
    </source>
</reference>
<dbReference type="InterPro" id="IPR005063">
    <property type="entry name" value="Transposase_27"/>
</dbReference>
<protein>
    <submittedName>
        <fullName evidence="5">IS1 family transposase</fullName>
    </submittedName>
</protein>
<evidence type="ECO:0000256" key="3">
    <source>
        <dbReference type="ARBA" id="ARBA00022578"/>
    </source>
</evidence>
<evidence type="ECO:0000313" key="6">
    <source>
        <dbReference type="Proteomes" id="UP000516013"/>
    </source>
</evidence>
<keyword evidence="6" id="KW-1185">Reference proteome</keyword>
<evidence type="ECO:0000256" key="4">
    <source>
        <dbReference type="ARBA" id="ARBA00023172"/>
    </source>
</evidence>
<name>A0A7H0F0M2_9CYAN</name>
<dbReference type="PANTHER" id="PTHR33293">
    <property type="entry name" value="INSERTION ELEMENT IS1 1 PROTEIN INSB-RELATED"/>
    <property type="match status" value="1"/>
</dbReference>
<dbReference type="KEGG" id="ccur:IAR63_00085"/>
<keyword evidence="3" id="KW-0815">Transposition</keyword>
<dbReference type="Proteomes" id="UP000516013">
    <property type="component" value="Chromosome"/>
</dbReference>
<accession>A0A7H0F0M2</accession>
<dbReference type="RefSeq" id="WP_141302948.1">
    <property type="nucleotide sequence ID" value="NZ_CP060822.1"/>
</dbReference>
<dbReference type="GO" id="GO:0003677">
    <property type="term" value="F:DNA binding"/>
    <property type="evidence" value="ECO:0007669"/>
    <property type="project" value="InterPro"/>
</dbReference>
<dbReference type="SUPFAM" id="SSF46689">
    <property type="entry name" value="Homeodomain-like"/>
    <property type="match status" value="1"/>
</dbReference>
<gene>
    <name evidence="5" type="ORF">IAR63_00085</name>
</gene>
<proteinExistence type="inferred from homology"/>